<accession>A0A9D5BZN6</accession>
<organism evidence="3 4">
    <name type="scientific">Dioscorea zingiberensis</name>
    <dbReference type="NCBI Taxonomy" id="325984"/>
    <lineage>
        <taxon>Eukaryota</taxon>
        <taxon>Viridiplantae</taxon>
        <taxon>Streptophyta</taxon>
        <taxon>Embryophyta</taxon>
        <taxon>Tracheophyta</taxon>
        <taxon>Spermatophyta</taxon>
        <taxon>Magnoliopsida</taxon>
        <taxon>Liliopsida</taxon>
        <taxon>Dioscoreales</taxon>
        <taxon>Dioscoreaceae</taxon>
        <taxon>Dioscorea</taxon>
    </lineage>
</organism>
<dbReference type="InterPro" id="IPR051504">
    <property type="entry name" value="Plant_metabolite_acyltrans"/>
</dbReference>
<reference evidence="3" key="2">
    <citation type="journal article" date="2022" name="Hortic Res">
        <title>The genome of Dioscorea zingiberensis sheds light on the biosynthesis, origin and evolution of the medicinally important diosgenin saponins.</title>
        <authorList>
            <person name="Li Y."/>
            <person name="Tan C."/>
            <person name="Li Z."/>
            <person name="Guo J."/>
            <person name="Li S."/>
            <person name="Chen X."/>
            <person name="Wang C."/>
            <person name="Dai X."/>
            <person name="Yang H."/>
            <person name="Song W."/>
            <person name="Hou L."/>
            <person name="Xu J."/>
            <person name="Tong Z."/>
            <person name="Xu A."/>
            <person name="Yuan X."/>
            <person name="Wang W."/>
            <person name="Yang Q."/>
            <person name="Chen L."/>
            <person name="Sun Z."/>
            <person name="Wang K."/>
            <person name="Pan B."/>
            <person name="Chen J."/>
            <person name="Bao Y."/>
            <person name="Liu F."/>
            <person name="Qi X."/>
            <person name="Gang D.R."/>
            <person name="Wen J."/>
            <person name="Li J."/>
        </authorList>
    </citation>
    <scope>NUCLEOTIDE SEQUENCE</scope>
    <source>
        <strain evidence="3">Dzin_1.0</strain>
    </source>
</reference>
<keyword evidence="1" id="KW-0808">Transferase</keyword>
<evidence type="ECO:0000256" key="1">
    <source>
        <dbReference type="ARBA" id="ARBA00022679"/>
    </source>
</evidence>
<keyword evidence="4" id="KW-1185">Reference proteome</keyword>
<dbReference type="InterPro" id="IPR023213">
    <property type="entry name" value="CAT-like_dom_sf"/>
</dbReference>
<reference evidence="3" key="1">
    <citation type="submission" date="2021-03" db="EMBL/GenBank/DDBJ databases">
        <authorList>
            <person name="Li Z."/>
            <person name="Yang C."/>
        </authorList>
    </citation>
    <scope>NUCLEOTIDE SEQUENCE</scope>
    <source>
        <strain evidence="3">Dzin_1.0</strain>
        <tissue evidence="3">Leaf</tissue>
    </source>
</reference>
<proteinExistence type="predicted"/>
<dbReference type="PANTHER" id="PTHR31625">
    <property type="match status" value="1"/>
</dbReference>
<dbReference type="AlphaFoldDB" id="A0A9D5BZN6"/>
<protein>
    <submittedName>
        <fullName evidence="3">Uncharacterized protein</fullName>
    </submittedName>
</protein>
<dbReference type="EMBL" id="JAGGNH010000009">
    <property type="protein sequence ID" value="KAJ0963599.1"/>
    <property type="molecule type" value="Genomic_DNA"/>
</dbReference>
<dbReference type="SUPFAM" id="SSF52777">
    <property type="entry name" value="CoA-dependent acyltransferases"/>
    <property type="match status" value="1"/>
</dbReference>
<dbReference type="GO" id="GO:0016747">
    <property type="term" value="F:acyltransferase activity, transferring groups other than amino-acyl groups"/>
    <property type="evidence" value="ECO:0007669"/>
    <property type="project" value="UniProtKB-ARBA"/>
</dbReference>
<gene>
    <name evidence="3" type="ORF">J5N97_028721</name>
</gene>
<comment type="caution">
    <text evidence="3">The sequence shown here is derived from an EMBL/GenBank/DDBJ whole genome shotgun (WGS) entry which is preliminary data.</text>
</comment>
<evidence type="ECO:0000313" key="4">
    <source>
        <dbReference type="Proteomes" id="UP001085076"/>
    </source>
</evidence>
<evidence type="ECO:0000313" key="3">
    <source>
        <dbReference type="EMBL" id="KAJ0963599.1"/>
    </source>
</evidence>
<evidence type="ECO:0000256" key="2">
    <source>
        <dbReference type="ARBA" id="ARBA00023315"/>
    </source>
</evidence>
<dbReference type="Gene3D" id="3.30.559.10">
    <property type="entry name" value="Chloramphenicol acetyltransferase-like domain"/>
    <property type="match status" value="2"/>
</dbReference>
<dbReference type="Proteomes" id="UP001085076">
    <property type="component" value="Miscellaneous, Linkage group lg09"/>
</dbReference>
<sequence>MAELEESIKILSQHQVSASPPTSSFSLPLTFFDLAWLHAGPVHRLFFYSFPHSTSHFLSSSLPSLLSSLSLSLHLYPPLASHLSFSDHHPLLLLSSAVTLTIAESTANFHQLISDHPKPTSLFKPLIPSLDPNQRSLMALQVTLFPFHGLCLAIAVDHVACDGSSSMQFMKSLAAASLVGTPPVFDRSSVPDPSNTLYSTYLHHWNKAKLEQEPRKSSPDEDLLMATFTLGRDHIQKLKLDLHCSTFVASSAYVWVCMIKARAWPEDRTAHFICAVDCRARLRPPLSPAYFGNCLIPCFVELKVRELIGEDGVMAAAKAIKAKVEELGENGVLSGAEEMMEKLQVVLMEQPLSVSGSPKFRVYDTEFKDWGKPVKVEVASIQKTGSISMAESRDEDGGVEIGLALSLPLMHEFSSHFNAGLKFDSLQKTL</sequence>
<name>A0A9D5BZN6_9LILI</name>
<dbReference type="Pfam" id="PF02458">
    <property type="entry name" value="Transferase"/>
    <property type="match status" value="1"/>
</dbReference>
<keyword evidence="2" id="KW-0012">Acyltransferase</keyword>
<dbReference type="OrthoDB" id="1862401at2759"/>